<name>A0A2W4XYM6_9CYAN</name>
<evidence type="ECO:0000256" key="1">
    <source>
        <dbReference type="SAM" id="SignalP"/>
    </source>
</evidence>
<accession>A0A2W4XYM6</accession>
<protein>
    <submittedName>
        <fullName evidence="2">Uncharacterized protein</fullName>
    </submittedName>
</protein>
<gene>
    <name evidence="2" type="ORF">DCF19_21500</name>
</gene>
<dbReference type="AlphaFoldDB" id="A0A2W4XYM6"/>
<evidence type="ECO:0000313" key="3">
    <source>
        <dbReference type="Proteomes" id="UP000249467"/>
    </source>
</evidence>
<proteinExistence type="predicted"/>
<reference evidence="2 3" key="1">
    <citation type="submission" date="2018-04" db="EMBL/GenBank/DDBJ databases">
        <authorList>
            <person name="Go L.Y."/>
            <person name="Mitchell J.A."/>
        </authorList>
    </citation>
    <scope>NUCLEOTIDE SEQUENCE [LARGE SCALE GENOMIC DNA]</scope>
    <source>
        <strain evidence="2">ULC066bin1</strain>
    </source>
</reference>
<feature type="chain" id="PRO_5015867269" evidence="1">
    <location>
        <begin position="23"/>
        <end position="116"/>
    </location>
</feature>
<dbReference type="Proteomes" id="UP000249467">
    <property type="component" value="Unassembled WGS sequence"/>
</dbReference>
<keyword evidence="1" id="KW-0732">Signal</keyword>
<comment type="caution">
    <text evidence="2">The sequence shown here is derived from an EMBL/GenBank/DDBJ whole genome shotgun (WGS) entry which is preliminary data.</text>
</comment>
<feature type="signal peptide" evidence="1">
    <location>
        <begin position="1"/>
        <end position="22"/>
    </location>
</feature>
<evidence type="ECO:0000313" key="2">
    <source>
        <dbReference type="EMBL" id="PZO36378.1"/>
    </source>
</evidence>
<organism evidence="2 3">
    <name type="scientific">Pseudanabaena frigida</name>
    <dbReference type="NCBI Taxonomy" id="945775"/>
    <lineage>
        <taxon>Bacteria</taxon>
        <taxon>Bacillati</taxon>
        <taxon>Cyanobacteriota</taxon>
        <taxon>Cyanophyceae</taxon>
        <taxon>Pseudanabaenales</taxon>
        <taxon>Pseudanabaenaceae</taxon>
        <taxon>Pseudanabaena</taxon>
    </lineage>
</organism>
<dbReference type="EMBL" id="QBML01000041">
    <property type="protein sequence ID" value="PZO36378.1"/>
    <property type="molecule type" value="Genomic_DNA"/>
</dbReference>
<sequence>MKLLKLGSVVMALTLLPVGAIAQEAPNMLLNWRDTSLSNEDCVRRAQDALISERFKNGGVVRNSRGAIAYGFNGGYHGAIRCLADRNIAVFVVTGASSPRAVALGNNLTKYWDSRE</sequence>
<reference evidence="2 3" key="2">
    <citation type="submission" date="2018-06" db="EMBL/GenBank/DDBJ databases">
        <title>Metagenomic assembly of (sub)arctic Cyanobacteria and their associated microbiome from non-axenic cultures.</title>
        <authorList>
            <person name="Baurain D."/>
        </authorList>
    </citation>
    <scope>NUCLEOTIDE SEQUENCE [LARGE SCALE GENOMIC DNA]</scope>
    <source>
        <strain evidence="2">ULC066bin1</strain>
    </source>
</reference>